<evidence type="ECO:0000313" key="5">
    <source>
        <dbReference type="Proteomes" id="UP000462363"/>
    </source>
</evidence>
<dbReference type="GO" id="GO:0016779">
    <property type="term" value="F:nucleotidyltransferase activity"/>
    <property type="evidence" value="ECO:0007669"/>
    <property type="project" value="UniProtKB-KW"/>
</dbReference>
<comment type="caution">
    <text evidence="4">The sequence shown here is derived from an EMBL/GenBank/DDBJ whole genome shotgun (WGS) entry which is preliminary data.</text>
</comment>
<proteinExistence type="predicted"/>
<dbReference type="AlphaFoldDB" id="A0A844F5Z4"/>
<protein>
    <submittedName>
        <fullName evidence="4">NTP transferase domain-containing protein</fullName>
    </submittedName>
</protein>
<dbReference type="Proteomes" id="UP000462363">
    <property type="component" value="Unassembled WGS sequence"/>
</dbReference>
<dbReference type="InterPro" id="IPR050065">
    <property type="entry name" value="GlmU-like"/>
</dbReference>
<dbReference type="PANTHER" id="PTHR43584">
    <property type="entry name" value="NUCLEOTIDYL TRANSFERASE"/>
    <property type="match status" value="1"/>
</dbReference>
<dbReference type="PANTHER" id="PTHR43584:SF5">
    <property type="entry name" value="PROTEIN LICC"/>
    <property type="match status" value="1"/>
</dbReference>
<accession>A0A844F5Z4</accession>
<keyword evidence="2" id="KW-0548">Nucleotidyltransferase</keyword>
<name>A0A844F5Z4_CLOSV</name>
<evidence type="ECO:0000256" key="2">
    <source>
        <dbReference type="ARBA" id="ARBA00022695"/>
    </source>
</evidence>
<evidence type="ECO:0000256" key="1">
    <source>
        <dbReference type="ARBA" id="ARBA00022679"/>
    </source>
</evidence>
<dbReference type="Gene3D" id="3.90.550.10">
    <property type="entry name" value="Spore Coat Polysaccharide Biosynthesis Protein SpsA, Chain A"/>
    <property type="match status" value="1"/>
</dbReference>
<organism evidence="4 5">
    <name type="scientific">Clostridium scindens (strain JCM 10418 / VPI 12708)</name>
    <dbReference type="NCBI Taxonomy" id="29347"/>
    <lineage>
        <taxon>Bacteria</taxon>
        <taxon>Bacillati</taxon>
        <taxon>Bacillota</taxon>
        <taxon>Clostridia</taxon>
        <taxon>Lachnospirales</taxon>
        <taxon>Lachnospiraceae</taxon>
    </lineage>
</organism>
<reference evidence="4 5" key="1">
    <citation type="submission" date="2019-08" db="EMBL/GenBank/DDBJ databases">
        <title>In-depth cultivation of the pig gut microbiome towards novel bacterial diversity and tailored functional studies.</title>
        <authorList>
            <person name="Wylensek D."/>
            <person name="Hitch T.C.A."/>
            <person name="Clavel T."/>
        </authorList>
    </citation>
    <scope>NUCLEOTIDE SEQUENCE [LARGE SCALE GENOMIC DNA]</scope>
    <source>
        <strain evidence="4 5">BL-389-WT-3D</strain>
    </source>
</reference>
<evidence type="ECO:0000259" key="3">
    <source>
        <dbReference type="Pfam" id="PF12804"/>
    </source>
</evidence>
<feature type="domain" description="MobA-like NTP transferase" evidence="3">
    <location>
        <begin position="5"/>
        <end position="113"/>
    </location>
</feature>
<dbReference type="InterPro" id="IPR025877">
    <property type="entry name" value="MobA-like_NTP_Trfase"/>
</dbReference>
<dbReference type="EMBL" id="VUMB01000057">
    <property type="protein sequence ID" value="MSS41878.1"/>
    <property type="molecule type" value="Genomic_DNA"/>
</dbReference>
<sequence length="293" mass="34130">MNRNAIIMAAGMSTRFVPLSLEIPKALLKVKGEVLIERQICQLKEAGIEEIVIVVGYMKEQFQYLTERYGVILIENPVYHSRNNHSTLYVAREYLKDTFICSGDNYFTENVFQEESKHSYYAAVYEKGITNEWCILTDDLGKIERVEIGGRDSWIMKGHAYFTKEFSNRLVPYLVKAYADAGSAGKFWEEIYMENIHGMDMYIHKYDQSVIEEFDSIEELRMFDEAYINHTGSRILENISRELDCQESGITHICPVKERGRAVGFCFECKGHKYVYSFKTRLLKEQEEVRDGE</sequence>
<keyword evidence="1 4" id="KW-0808">Transferase</keyword>
<dbReference type="RefSeq" id="WP_009248904.1">
    <property type="nucleotide sequence ID" value="NZ_CAJLHJ010000001.1"/>
</dbReference>
<dbReference type="Pfam" id="PF12804">
    <property type="entry name" value="NTP_transf_3"/>
    <property type="match status" value="1"/>
</dbReference>
<dbReference type="SUPFAM" id="SSF53448">
    <property type="entry name" value="Nucleotide-diphospho-sugar transferases"/>
    <property type="match status" value="1"/>
</dbReference>
<gene>
    <name evidence="4" type="ORF">FYJ37_16530</name>
</gene>
<dbReference type="InterPro" id="IPR029044">
    <property type="entry name" value="Nucleotide-diphossugar_trans"/>
</dbReference>
<dbReference type="CDD" id="cd02523">
    <property type="entry name" value="PC_cytidylyltransferase"/>
    <property type="match status" value="1"/>
</dbReference>
<evidence type="ECO:0000313" key="4">
    <source>
        <dbReference type="EMBL" id="MSS41878.1"/>
    </source>
</evidence>